<keyword evidence="2 3" id="KW-0143">Chaperone</keyword>
<accession>A0A2K5AR88</accession>
<evidence type="ECO:0000256" key="1">
    <source>
        <dbReference type="ARBA" id="ARBA00007177"/>
    </source>
</evidence>
<dbReference type="KEGG" id="ncv:NCAV_0993"/>
<dbReference type="GO" id="GO:0005737">
    <property type="term" value="C:cytoplasm"/>
    <property type="evidence" value="ECO:0007669"/>
    <property type="project" value="UniProtKB-SubCell"/>
</dbReference>
<dbReference type="RefSeq" id="WP_197706565.1">
    <property type="nucleotide sequence ID" value="NZ_LT981265.1"/>
</dbReference>
<dbReference type="Pfam" id="PF01774">
    <property type="entry name" value="UreD"/>
    <property type="match status" value="1"/>
</dbReference>
<evidence type="ECO:0000313" key="4">
    <source>
        <dbReference type="EMBL" id="SPC34170.1"/>
    </source>
</evidence>
<sequence>MYVYYTGGNVMNNDDVKLTDSNDNDDNGMHTTNYADAINYTNIKFYIPDDIPPEVSAYEARLAQLDVGRSGKTGLLYLMLESDPIDGRTVIKEKFSKVPLVVLKAMYLEESLPSMAYVYIMSPSGGILQGDRYRIDIMLKNKALLHVTTQGATRIYRMNKNYATQMINIYVDKDCYMEYIPDQIIPYRDSRFYQKVNLNVHEHATLVYSEIIVPGRVARNEAFQYDICYMKTIARNQYGNIRFMDNVVLEPKKNNLKTMGILGEHDVVGNIYIITKAEYVNTISEEINTTLKHFTNVVGGATILPYDSGVIVRLLGSIADDIRSFVYEAIRIVRRVVLNARFSGIRKG</sequence>
<dbReference type="GeneID" id="41595035"/>
<keyword evidence="3" id="KW-0963">Cytoplasm</keyword>
<gene>
    <name evidence="3 4" type="primary">ureD</name>
    <name evidence="4" type="ORF">NCAV_0993</name>
</gene>
<dbReference type="EMBL" id="LT981265">
    <property type="protein sequence ID" value="SPC34170.1"/>
    <property type="molecule type" value="Genomic_DNA"/>
</dbReference>
<dbReference type="GO" id="GO:0016151">
    <property type="term" value="F:nickel cation binding"/>
    <property type="evidence" value="ECO:0007669"/>
    <property type="project" value="UniProtKB-UniRule"/>
</dbReference>
<dbReference type="Proteomes" id="UP000236248">
    <property type="component" value="Chromosome NCAV"/>
</dbReference>
<protein>
    <recommendedName>
        <fullName evidence="3">Urease accessory protein UreD</fullName>
    </recommendedName>
</protein>
<comment type="function">
    <text evidence="3">Required for maturation of urease via the functional incorporation of the urease nickel metallocenter.</text>
</comment>
<comment type="similarity">
    <text evidence="1 3">Belongs to the UreD family.</text>
</comment>
<dbReference type="PANTHER" id="PTHR33643:SF1">
    <property type="entry name" value="UREASE ACCESSORY PROTEIN D"/>
    <property type="match status" value="1"/>
</dbReference>
<dbReference type="HAMAP" id="MF_01384">
    <property type="entry name" value="UreD"/>
    <property type="match status" value="1"/>
</dbReference>
<comment type="subcellular location">
    <subcellularLocation>
        <location evidence="3">Cytoplasm</location>
    </subcellularLocation>
</comment>
<name>A0A2K5AR88_9ARCH</name>
<evidence type="ECO:0000313" key="5">
    <source>
        <dbReference type="Proteomes" id="UP000236248"/>
    </source>
</evidence>
<keyword evidence="3" id="KW-0996">Nickel insertion</keyword>
<comment type="subunit">
    <text evidence="3">UreD, UreF and UreG form a complex that acts as a GTP-hydrolysis-dependent molecular chaperone, activating the urease apoprotein by helping to assemble the nickel containing metallocenter of UreC. The UreE protein probably delivers the nickel.</text>
</comment>
<reference evidence="5" key="1">
    <citation type="submission" date="2018-01" db="EMBL/GenBank/DDBJ databases">
        <authorList>
            <person name="Kerou L M."/>
        </authorList>
    </citation>
    <scope>NUCLEOTIDE SEQUENCE [LARGE SCALE GENOMIC DNA]</scope>
    <source>
        <strain evidence="5">SCU2</strain>
    </source>
</reference>
<dbReference type="AlphaFoldDB" id="A0A2K5AR88"/>
<evidence type="ECO:0000256" key="2">
    <source>
        <dbReference type="ARBA" id="ARBA00023186"/>
    </source>
</evidence>
<organism evidence="4 5">
    <name type="scientific">Candidatus Nitrosocaldus cavascurensis</name>
    <dbReference type="NCBI Taxonomy" id="2058097"/>
    <lineage>
        <taxon>Archaea</taxon>
        <taxon>Nitrososphaerota</taxon>
        <taxon>Nitrososphaeria</taxon>
        <taxon>Candidatus Nitrosocaldales</taxon>
        <taxon>Candidatus Nitrosocaldaceae</taxon>
        <taxon>Candidatus Nitrosocaldus</taxon>
    </lineage>
</organism>
<keyword evidence="5" id="KW-1185">Reference proteome</keyword>
<proteinExistence type="inferred from homology"/>
<dbReference type="InterPro" id="IPR002669">
    <property type="entry name" value="UreD"/>
</dbReference>
<dbReference type="PANTHER" id="PTHR33643">
    <property type="entry name" value="UREASE ACCESSORY PROTEIN D"/>
    <property type="match status" value="1"/>
</dbReference>
<evidence type="ECO:0000256" key="3">
    <source>
        <dbReference type="HAMAP-Rule" id="MF_01384"/>
    </source>
</evidence>